<accession>D6PJ41</accession>
<dbReference type="EMBL" id="GU943090">
    <property type="protein sequence ID" value="ADD95742.1"/>
    <property type="molecule type" value="Genomic_DNA"/>
</dbReference>
<feature type="region of interest" description="Disordered" evidence="1">
    <location>
        <begin position="996"/>
        <end position="1016"/>
    </location>
</feature>
<feature type="non-terminal residue" evidence="2">
    <location>
        <position position="1"/>
    </location>
</feature>
<reference evidence="2" key="1">
    <citation type="journal article" date="2010" name="ISME J.">
        <title>Metagenome of the Mediterranean deep chlorophyll maximum studied by direct and fosmid library 454 pyrosequencing.</title>
        <authorList>
            <person name="Ghai R."/>
            <person name="Martin-Cuadrado A.B."/>
            <person name="Molto A.G."/>
            <person name="Heredia I.G."/>
            <person name="Cabrera R."/>
            <person name="Martin J."/>
            <person name="Verdu M."/>
            <person name="Deschamps P."/>
            <person name="Moreira D."/>
            <person name="Lopez-Garcia P."/>
            <person name="Mira A."/>
            <person name="Rodriguez-Valera F."/>
        </authorList>
    </citation>
    <scope>NUCLEOTIDE SEQUENCE</scope>
</reference>
<organism evidence="2">
    <name type="scientific">uncultured organism MedDCM-OCT-S04-C2</name>
    <dbReference type="NCBI Taxonomy" id="743613"/>
    <lineage>
        <taxon>unclassified sequences</taxon>
        <taxon>environmental samples</taxon>
    </lineage>
</organism>
<evidence type="ECO:0000313" key="2">
    <source>
        <dbReference type="EMBL" id="ADD95742.1"/>
    </source>
</evidence>
<sequence>EGDGEEEQEEEVKTRTVTDCPFSSMSLLEILCVSLFETLPEGAEEDCNVDEIRKKIYEYALNGLESSSGGSSTRMTLQKNMNAAEFESLFRDENAGKIELALLNQLSGIIDATSAADYTNLLLMSLTLVSSVDRVLYSTVCDRRRSFLQNLSLTLWSRGIYPLMQRALSDTSADSLVPLKAASPGLVAVLKTLDLTKIEDPLLLGSMSLVVGRIIGYFGDLRGAISLLSQSIESMDEHRAARVDMHMHLPVDSRDIHALQRQSFTAKAEARDWFHSVKRLGAHAFAGFGVFGLSSQADRTDCALAEIQSDLVSLYFRYELEYCIDRRRLRIKMKSKLWDKDGKRVKIDLEKNKKGASKMGASTTIPEGAIDGDETMAETDKSQPAATLQATAAETMLQVDQGGLGGVTKVSTDKLNVVPHLKQWCDRNIYYRCLLNVEMARVEKSSEKRSKLLAEAIRNAEEAETDEEQCKERNADLSIVRRSGHLATPIVVARSHRFMYVVPVGSAAMQKARPVQYYRIFAKEEKNASMVTMVNDELDGCEKRISVDSLNTDGSLSQNIVRIGNLRVGQRYVFASAAFDKDDQHLGNIGPTCGDIGAFNPLSTLLLWYNIFSVAQETGSSPHFKTLAAGHVCDRFFFNDPNQGTAPFSVGKGANLLVGEIPAVCMLAVHQSSPVLLSCFVKSFLSLADDEMQLSGSTHPTAEQISDKGVPLNMRKRDQWKLLSLLRRTCIVTIIACYTQQVDLIVRCVVSGYEQMAKLLFFDERHLAMDLQNLIIILIIALQSVPKRYWHELEHKLYTRLMGAVLRVAIANRSTAAVIPILNKIVDDADSNLLVSGGVNEVSDYAQRHYMALEQALRSENRIYGTGGPAATEAETKFNSLFAQLTAPPEDDEETLPWYNPSQSYLWRRSLPAIVHAVSENGTGANLAGMPENMSDLLSAFIALVKRPGTDADADRAAFEEALNFLPIYQELLAPEVAAVHEAWSLNLLRPMPELPEEPEAEEEEEPKVEDEAGHSRALKEKFDPMAKYQKPADEERVTQFRLLGEITLERAKKYAAGTSLVTRQYFPDSLNGPEKPVDTYDQDAFVNISKNPEEAGNDEEGEATPEAENFDYVTYVRHLGAAVDFLSRGNSPSSAIHVSVSLWNFIVDRWISPHAFAENFAGHPEKIKLLFSALINAVKVIVACCGNSTEGAKCYDLQFALDTLRESDDRADNFSSVYDETITPAMVRELLSSVRDILMFLIKATWLHKQLFDVIDLGSTVMDCYLSVNNPGLVKRIGETFGPIIIRAQDLIVESVQSEVAKHEKRRVDCEEAFAEFIKKKRRKKTRTLRVEKDEDDIRHEIEIDLIDKDIQEASGRLDFNKMRLVTLKQQQKRFDTLYPTGVQLLNKVRNARASFLKECYETFGSIRREDTVQFSEAVQESQALTLKLDEILDQFDQVTAFVREKKDRNSLIEALNEQGDLLLLFGMNEQARGIWHDGLDGLFNAMDAYKDWQSISSAAIDEMELHPNVDILRGMLYAVTVLGKLSMYCAALDWDTKTNYCRFAAGLCRAPFLESYGHPVHNIGFAAYVCRDLGGSVSFILSSDQGYLSALCDSLSETLSIMRKNCLFVQALPAVVLLEHLHAIYTQRADLWLRARLTRVSILIDAHLFAEAASMLATTEYSIECINNHTYGDFLRGGGPVLQAGLDTSENCLDFHGRAPFYNHLPPDHEKNTAALSWIAEFNTNLNDFLGGITATVEKPGIPDEENPEAEVAMEITQVPLFAGHLKSEVSITCARFLLEIASLDKRLTIEHSDFLKDQSSKGFEILKNVTANEIGGDGVDNESFPYALWVRQYSDCVLMQVNLLIHRKQYMEARRALVRLMECLATDQVSTYVNSEAKTVMAYVWIQARNLLVDISLKQYRLKDAIQLSTMAVQEAARTCNGFWIRTLLLNRGVAHHRAGNLAASLTDCDLVLDLYEQAQMSDISKLRCIALKCTVITDMLIARVPLPGNDEGTFKDDEVMNKTIAMMRTAYSIAEELSLQMGFLGADANITFDKSDSNVSQHHLLPPLLHSLTSVHPNEPKVTVKFNKKIHASARNSGKPNIYPLSQDLRAGPVDVSEKELSKSEYTNIYLKEVRILADCHVALASALDEKREIESLEGSEPASAGIDGMDEFKGEDEEPISLIAEQTKTGENALKLLRHVVFASPHSRMALLQIVGRSRSSASIQDHLTLGDEQDKISPLTTSIDVARSSAHNWGDMRLSCIRLVEYFFSKASGGTFGQVGNVKGGSMALLRKAAQYLLCGIKLGNQLRTLDKNCVRILSADKAFSSDAPPAELATLMDSSTLCSSATDATKRSSRGGGVPPPVDPKAKGKAPAAPPVAASTSTARDAIFLLSSVMRDFEGAWMETDERASSCDIDTLLKNNYSTYKDQCSLSDVPSTDLADKELSTPAESISSLWAPSKTPKSTPVERIQSNYGRFSHVTGYFVLGGDSPVLKKVCVQRADLVHIRRGILKLRSNLQFALKNPDAEENLMDKCSEMFVKILELLNIAFRDGYIDEENNNSGSKKPRCVVAGEGKDLSVNITVNINQVGEGNMPVCAPGATVSVPLSDEVIGALADLLCTDKDVYASVQPAVSSLVSEILA</sequence>
<dbReference type="PANTHER" id="PTHR33487">
    <property type="entry name" value="CILIA- AND FLAGELLA-ASSOCIATED PROTEIN 54"/>
    <property type="match status" value="1"/>
</dbReference>
<feature type="region of interest" description="Disordered" evidence="1">
    <location>
        <begin position="2333"/>
        <end position="2364"/>
    </location>
</feature>
<dbReference type="PANTHER" id="PTHR33487:SF1">
    <property type="entry name" value="CILIA- AND FLAGELLA-ASSOCIATED PROTEIN 54"/>
    <property type="match status" value="1"/>
</dbReference>
<proteinExistence type="predicted"/>
<feature type="compositionally biased region" description="Acidic residues" evidence="1">
    <location>
        <begin position="996"/>
        <end position="1009"/>
    </location>
</feature>
<name>D6PJ41_9ZZZZ</name>
<protein>
    <submittedName>
        <fullName evidence="2">Uncharacterized protein</fullName>
    </submittedName>
</protein>
<evidence type="ECO:0000256" key="1">
    <source>
        <dbReference type="SAM" id="MobiDB-lite"/>
    </source>
</evidence>